<accession>A0A383DV18</accession>
<dbReference type="GO" id="GO:0016758">
    <property type="term" value="F:hexosyltransferase activity"/>
    <property type="evidence" value="ECO:0007669"/>
    <property type="project" value="InterPro"/>
</dbReference>
<dbReference type="CDD" id="cd03785">
    <property type="entry name" value="GT28_MurG"/>
    <property type="match status" value="1"/>
</dbReference>
<feature type="non-terminal residue" evidence="6">
    <location>
        <position position="1"/>
    </location>
</feature>
<proteinExistence type="predicted"/>
<dbReference type="InterPro" id="IPR007235">
    <property type="entry name" value="Glyco_trans_28_C"/>
</dbReference>
<dbReference type="PANTHER" id="PTHR21015:SF22">
    <property type="entry name" value="GLYCOSYLTRANSFERASE"/>
    <property type="match status" value="1"/>
</dbReference>
<evidence type="ECO:0000259" key="4">
    <source>
        <dbReference type="Pfam" id="PF03033"/>
    </source>
</evidence>
<gene>
    <name evidence="6" type="ORF">METZ01_LOCUS501226</name>
</gene>
<evidence type="ECO:0008006" key="7">
    <source>
        <dbReference type="Google" id="ProtNLM"/>
    </source>
</evidence>
<keyword evidence="3" id="KW-0472">Membrane</keyword>
<evidence type="ECO:0000256" key="3">
    <source>
        <dbReference type="SAM" id="Phobius"/>
    </source>
</evidence>
<dbReference type="GO" id="GO:0005975">
    <property type="term" value="P:carbohydrate metabolic process"/>
    <property type="evidence" value="ECO:0007669"/>
    <property type="project" value="InterPro"/>
</dbReference>
<dbReference type="EMBL" id="UINC01220452">
    <property type="protein sequence ID" value="SVE48372.1"/>
    <property type="molecule type" value="Genomic_DNA"/>
</dbReference>
<evidence type="ECO:0000259" key="5">
    <source>
        <dbReference type="Pfam" id="PF04101"/>
    </source>
</evidence>
<dbReference type="PANTHER" id="PTHR21015">
    <property type="entry name" value="UDP-N-ACETYLGLUCOSAMINE--N-ACETYLMURAMYL-(PENTAPEPTIDE) PYROPHOSPHORYL-UNDECAPRENOL N-ACETYLGLUCOSAMINE TRANSFERASE 1"/>
    <property type="match status" value="1"/>
</dbReference>
<feature type="transmembrane region" description="Helical" evidence="3">
    <location>
        <begin position="47"/>
        <end position="68"/>
    </location>
</feature>
<feature type="domain" description="Glycosyltransferase family 28 N-terminal" evidence="4">
    <location>
        <begin position="5"/>
        <end position="89"/>
    </location>
</feature>
<name>A0A383DV18_9ZZZZ</name>
<keyword evidence="3" id="KW-1133">Transmembrane helix</keyword>
<feature type="transmembrane region" description="Helical" evidence="3">
    <location>
        <begin position="15"/>
        <end position="35"/>
    </location>
</feature>
<evidence type="ECO:0000313" key="6">
    <source>
        <dbReference type="EMBL" id="SVE48372.1"/>
    </source>
</evidence>
<feature type="non-terminal residue" evidence="6">
    <location>
        <position position="234"/>
    </location>
</feature>
<dbReference type="Pfam" id="PF04101">
    <property type="entry name" value="Glyco_tran_28_C"/>
    <property type="match status" value="1"/>
</dbReference>
<dbReference type="AlphaFoldDB" id="A0A383DV18"/>
<keyword evidence="2" id="KW-0808">Transferase</keyword>
<dbReference type="Pfam" id="PF03033">
    <property type="entry name" value="Glyco_transf_28"/>
    <property type="match status" value="1"/>
</dbReference>
<evidence type="ECO:0000256" key="2">
    <source>
        <dbReference type="ARBA" id="ARBA00022679"/>
    </source>
</evidence>
<organism evidence="6">
    <name type="scientific">marine metagenome</name>
    <dbReference type="NCBI Taxonomy" id="408172"/>
    <lineage>
        <taxon>unclassified sequences</taxon>
        <taxon>metagenomes</taxon>
        <taxon>ecological metagenomes</taxon>
    </lineage>
</organism>
<dbReference type="InterPro" id="IPR004276">
    <property type="entry name" value="GlycoTrans_28_N"/>
</dbReference>
<feature type="domain" description="Glycosyl transferase family 28 C-terminal" evidence="5">
    <location>
        <begin position="134"/>
        <end position="232"/>
    </location>
</feature>
<reference evidence="6" key="1">
    <citation type="submission" date="2018-05" db="EMBL/GenBank/DDBJ databases">
        <authorList>
            <person name="Lanie J.A."/>
            <person name="Ng W.-L."/>
            <person name="Kazmierczak K.M."/>
            <person name="Andrzejewski T.M."/>
            <person name="Davidsen T.M."/>
            <person name="Wayne K.J."/>
            <person name="Tettelin H."/>
            <person name="Glass J.I."/>
            <person name="Rusch D."/>
            <person name="Podicherti R."/>
            <person name="Tsui H.-C.T."/>
            <person name="Winkler M.E."/>
        </authorList>
    </citation>
    <scope>NUCLEOTIDE SEQUENCE</scope>
</reference>
<protein>
    <recommendedName>
        <fullName evidence="7">Glycosyl transferase family 28 C-terminal domain-containing protein</fullName>
    </recommendedName>
</protein>
<dbReference type="SUPFAM" id="SSF53756">
    <property type="entry name" value="UDP-Glycosyltransferase/glycogen phosphorylase"/>
    <property type="match status" value="1"/>
</dbReference>
<keyword evidence="3" id="KW-0812">Transmembrane</keyword>
<keyword evidence="1" id="KW-0328">Glycosyltransferase</keyword>
<dbReference type="Gene3D" id="3.40.50.2000">
    <property type="entry name" value="Glycogen Phosphorylase B"/>
    <property type="match status" value="2"/>
</dbReference>
<evidence type="ECO:0000256" key="1">
    <source>
        <dbReference type="ARBA" id="ARBA00022676"/>
    </source>
</evidence>
<sequence length="234" mass="27212">KVTVIDTPKLTNNLFLLPLNFFGFFSSIIKSLIFFKKNKIDILISTGGYMSLPFCIIARILNITIYLFEPNMVLGRANNFFAKYCRKIFCYSNEIVNFPIKYINRILLIDPLLRKEFYSIIPNNKKTINEEITFLIIGGSQGAKFFDNELKNTIIEISKKYKLNIYQQTDFSNIENLKNFYNENKIYYRLFSFEENIINLISKANLCITRAGASTLSELTYLNVPYLAIPYPLA</sequence>